<dbReference type="InterPro" id="IPR036388">
    <property type="entry name" value="WH-like_DNA-bd_sf"/>
</dbReference>
<comment type="caution">
    <text evidence="7">The sequence shown here is derived from an EMBL/GenBank/DDBJ whole genome shotgun (WGS) entry which is preliminary data.</text>
</comment>
<evidence type="ECO:0000256" key="3">
    <source>
        <dbReference type="ARBA" id="ARBA00023242"/>
    </source>
</evidence>
<comment type="similarity">
    <text evidence="4">Belongs to the HSF family.</text>
</comment>
<dbReference type="SUPFAM" id="SSF46785">
    <property type="entry name" value="Winged helix' DNA-binding domain"/>
    <property type="match status" value="1"/>
</dbReference>
<evidence type="ECO:0000256" key="4">
    <source>
        <dbReference type="RuleBase" id="RU004020"/>
    </source>
</evidence>
<gene>
    <name evidence="7" type="ORF">FisN_33Hh036</name>
</gene>
<evidence type="ECO:0000256" key="5">
    <source>
        <dbReference type="SAM" id="MobiDB-lite"/>
    </source>
</evidence>
<dbReference type="InterPro" id="IPR000232">
    <property type="entry name" value="HSF_DNA-bd"/>
</dbReference>
<dbReference type="SMART" id="SM00415">
    <property type="entry name" value="HSF"/>
    <property type="match status" value="1"/>
</dbReference>
<evidence type="ECO:0000256" key="2">
    <source>
        <dbReference type="ARBA" id="ARBA00023125"/>
    </source>
</evidence>
<feature type="region of interest" description="Disordered" evidence="5">
    <location>
        <begin position="1"/>
        <end position="35"/>
    </location>
</feature>
<feature type="region of interest" description="Disordered" evidence="5">
    <location>
        <begin position="324"/>
        <end position="346"/>
    </location>
</feature>
<comment type="subcellular location">
    <subcellularLocation>
        <location evidence="1">Nucleus</location>
    </subcellularLocation>
</comment>
<dbReference type="Proteomes" id="UP000198406">
    <property type="component" value="Unassembled WGS sequence"/>
</dbReference>
<keyword evidence="2" id="KW-0238">DNA-binding</keyword>
<feature type="domain" description="HSF-type DNA-binding" evidence="6">
    <location>
        <begin position="38"/>
        <end position="143"/>
    </location>
</feature>
<accession>A0A1Z5KRY4</accession>
<proteinExistence type="inferred from homology"/>
<evidence type="ECO:0000259" key="6">
    <source>
        <dbReference type="SMART" id="SM00415"/>
    </source>
</evidence>
<keyword evidence="8" id="KW-1185">Reference proteome</keyword>
<organism evidence="7 8">
    <name type="scientific">Fistulifera solaris</name>
    <name type="common">Oleaginous diatom</name>
    <dbReference type="NCBI Taxonomy" id="1519565"/>
    <lineage>
        <taxon>Eukaryota</taxon>
        <taxon>Sar</taxon>
        <taxon>Stramenopiles</taxon>
        <taxon>Ochrophyta</taxon>
        <taxon>Bacillariophyta</taxon>
        <taxon>Bacillariophyceae</taxon>
        <taxon>Bacillariophycidae</taxon>
        <taxon>Naviculales</taxon>
        <taxon>Naviculaceae</taxon>
        <taxon>Fistulifera</taxon>
    </lineage>
</organism>
<dbReference type="AlphaFoldDB" id="A0A1Z5KRY4"/>
<evidence type="ECO:0000313" key="8">
    <source>
        <dbReference type="Proteomes" id="UP000198406"/>
    </source>
</evidence>
<reference evidence="7 8" key="1">
    <citation type="journal article" date="2015" name="Plant Cell">
        <title>Oil accumulation by the oleaginous diatom Fistulifera solaris as revealed by the genome and transcriptome.</title>
        <authorList>
            <person name="Tanaka T."/>
            <person name="Maeda Y."/>
            <person name="Veluchamy A."/>
            <person name="Tanaka M."/>
            <person name="Abida H."/>
            <person name="Marechal E."/>
            <person name="Bowler C."/>
            <person name="Muto M."/>
            <person name="Sunaga Y."/>
            <person name="Tanaka M."/>
            <person name="Yoshino T."/>
            <person name="Taniguchi T."/>
            <person name="Fukuda Y."/>
            <person name="Nemoto M."/>
            <person name="Matsumoto M."/>
            <person name="Wong P.S."/>
            <person name="Aburatani S."/>
            <person name="Fujibuchi W."/>
        </authorList>
    </citation>
    <scope>NUCLEOTIDE SEQUENCE [LARGE SCALE GENOMIC DNA]</scope>
    <source>
        <strain evidence="7 8">JPCC DA0580</strain>
    </source>
</reference>
<dbReference type="Pfam" id="PF00447">
    <property type="entry name" value="HSF_DNA-bind"/>
    <property type="match status" value="1"/>
</dbReference>
<dbReference type="PANTHER" id="PTHR10015:SF206">
    <property type="entry name" value="HSF-TYPE DNA-BINDING DOMAIN-CONTAINING PROTEIN"/>
    <property type="match status" value="1"/>
</dbReference>
<dbReference type="OrthoDB" id="4360491at2759"/>
<evidence type="ECO:0000256" key="1">
    <source>
        <dbReference type="ARBA" id="ARBA00004123"/>
    </source>
</evidence>
<dbReference type="PANTHER" id="PTHR10015">
    <property type="entry name" value="HEAT SHOCK TRANSCRIPTION FACTOR"/>
    <property type="match status" value="1"/>
</dbReference>
<dbReference type="GO" id="GO:0005634">
    <property type="term" value="C:nucleus"/>
    <property type="evidence" value="ECO:0007669"/>
    <property type="project" value="UniProtKB-SubCell"/>
</dbReference>
<keyword evidence="3" id="KW-0539">Nucleus</keyword>
<evidence type="ECO:0000313" key="7">
    <source>
        <dbReference type="EMBL" id="GAX28688.1"/>
    </source>
</evidence>
<dbReference type="EMBL" id="BDSP01000278">
    <property type="protein sequence ID" value="GAX28688.1"/>
    <property type="molecule type" value="Genomic_DNA"/>
</dbReference>
<name>A0A1Z5KRY4_FISSO</name>
<dbReference type="InParanoid" id="A0A1Z5KRY4"/>
<dbReference type="GO" id="GO:0003700">
    <property type="term" value="F:DNA-binding transcription factor activity"/>
    <property type="evidence" value="ECO:0007669"/>
    <property type="project" value="InterPro"/>
</dbReference>
<dbReference type="Gene3D" id="1.10.10.10">
    <property type="entry name" value="Winged helix-like DNA-binding domain superfamily/Winged helix DNA-binding domain"/>
    <property type="match status" value="1"/>
</dbReference>
<protein>
    <recommendedName>
        <fullName evidence="6">HSF-type DNA-binding domain-containing protein</fullName>
    </recommendedName>
</protein>
<dbReference type="InterPro" id="IPR036390">
    <property type="entry name" value="WH_DNA-bd_sf"/>
</dbReference>
<feature type="compositionally biased region" description="Polar residues" evidence="5">
    <location>
        <begin position="22"/>
        <end position="31"/>
    </location>
</feature>
<sequence>MKRNRLPDSEADGQANERNKETAQPSASSLEAPTKAKNLRTFPHRLYSLLNDKQYENAIMWSSDGKSFGVMPLEFTNLVLNVHFRGSQFESFIRKLNRWCFTRNSVNSEFPVYAVVHSHPLFQRGRPDLLEAMVCVSKNKKRKEDHSYSEEAKEAAVPPSVAASGGVIDQLTASLLPRDGLDPDLAREATLAQNIRLAQMLRGGMQNTIPQFSVNQHSLLSLASSNPPSIGQVESLLLLEQERLAMARNRNVVNSRLSQMEYLLRNAGIDPLLGPSRFPNLLRGGGFEPSIPSGVNSAFAPPMLVSQAPGPIARLLFSRLQQNRGQGDFPHDSNAAFLPRDDPHAG</sequence>
<dbReference type="GO" id="GO:0043565">
    <property type="term" value="F:sequence-specific DNA binding"/>
    <property type="evidence" value="ECO:0007669"/>
    <property type="project" value="InterPro"/>
</dbReference>